<dbReference type="STRING" id="49280.A9996_13325"/>
<dbReference type="Proteomes" id="UP000248987">
    <property type="component" value="Unassembled WGS sequence"/>
</dbReference>
<dbReference type="OrthoDB" id="9804891at2"/>
<accession>A0A1A7QYX9</accession>
<dbReference type="RefSeq" id="WP_066435926.1">
    <property type="nucleotide sequence ID" value="NZ_LZRN01000030.1"/>
</dbReference>
<organism evidence="1 2">
    <name type="scientific">Gelidibacter algens</name>
    <dbReference type="NCBI Taxonomy" id="49280"/>
    <lineage>
        <taxon>Bacteria</taxon>
        <taxon>Pseudomonadati</taxon>
        <taxon>Bacteroidota</taxon>
        <taxon>Flavobacteriia</taxon>
        <taxon>Flavobacteriales</taxon>
        <taxon>Flavobacteriaceae</taxon>
        <taxon>Gelidibacter</taxon>
    </lineage>
</organism>
<evidence type="ECO:0000313" key="1">
    <source>
        <dbReference type="EMBL" id="RAJ26748.1"/>
    </source>
</evidence>
<dbReference type="Gene3D" id="3.30.70.100">
    <property type="match status" value="1"/>
</dbReference>
<dbReference type="AlphaFoldDB" id="A0A1A7QYX9"/>
<comment type="caution">
    <text evidence="1">The sequence shown here is derived from an EMBL/GenBank/DDBJ whole genome shotgun (WGS) entry which is preliminary data.</text>
</comment>
<dbReference type="InterPro" id="IPR011008">
    <property type="entry name" value="Dimeric_a/b-barrel"/>
</dbReference>
<dbReference type="EMBL" id="QLLQ01000002">
    <property type="protein sequence ID" value="RAJ26748.1"/>
    <property type="molecule type" value="Genomic_DNA"/>
</dbReference>
<dbReference type="SUPFAM" id="SSF54909">
    <property type="entry name" value="Dimeric alpha+beta barrel"/>
    <property type="match status" value="1"/>
</dbReference>
<sequence>MKNLGLLLTITAKPDKTEVVAKFLEDAVELAIKENQTLSWYSFRINKDTFGIFDTFNDDTGREAHLNGEIAKALMGRTDELLTNTPDIQKIDILSSK</sequence>
<evidence type="ECO:0000313" key="2">
    <source>
        <dbReference type="Proteomes" id="UP000248987"/>
    </source>
</evidence>
<dbReference type="GO" id="GO:0004497">
    <property type="term" value="F:monooxygenase activity"/>
    <property type="evidence" value="ECO:0007669"/>
    <property type="project" value="UniProtKB-KW"/>
</dbReference>
<keyword evidence="2" id="KW-1185">Reference proteome</keyword>
<keyword evidence="1" id="KW-0503">Monooxygenase</keyword>
<keyword evidence="1" id="KW-0560">Oxidoreductase</keyword>
<name>A0A1A7QYX9_9FLAO</name>
<gene>
    <name evidence="1" type="ORF">LX77_01003</name>
</gene>
<proteinExistence type="predicted"/>
<reference evidence="1 2" key="1">
    <citation type="submission" date="2018-06" db="EMBL/GenBank/DDBJ databases">
        <title>Genomic Encyclopedia of Archaeal and Bacterial Type Strains, Phase II (KMG-II): from individual species to whole genera.</title>
        <authorList>
            <person name="Goeker M."/>
        </authorList>
    </citation>
    <scope>NUCLEOTIDE SEQUENCE [LARGE SCALE GENOMIC DNA]</scope>
    <source>
        <strain evidence="1 2">DSM 12408</strain>
    </source>
</reference>
<protein>
    <submittedName>
        <fullName evidence="1">Quinol monooxygenase YgiN</fullName>
    </submittedName>
</protein>